<dbReference type="PANTHER" id="PTHR31605">
    <property type="entry name" value="GLYCEROL-3-PHOSPHATE O-ACYLTRANSFERASE 1"/>
    <property type="match status" value="1"/>
</dbReference>
<comment type="caution">
    <text evidence="3">The sequence shown here is derived from an EMBL/GenBank/DDBJ whole genome shotgun (WGS) entry which is preliminary data.</text>
</comment>
<keyword evidence="1" id="KW-1133">Transmembrane helix</keyword>
<sequence length="224" mass="25273">MNLISESLSNSKVSPWLTPIAYLLCSGLVVPFYFKTIEIEGQDYLPRTGAVILAPTHRSRWDAILLAYSAGRWVTGRDLRYMVLLEQTQGFQGWFIQRLGGFPVNRDHPGMSSIRYSIELLKQEQILVLFPEGHIFLEGDIHPIQPGVARIALQTLSQKPDLDLKIVPISIRYDRPAPISQGSSVKIKIGEPIQVNNYTEQSSKQATKSLTSDLETALKTLYYR</sequence>
<evidence type="ECO:0000259" key="2">
    <source>
        <dbReference type="SMART" id="SM00563"/>
    </source>
</evidence>
<dbReference type="CDD" id="cd07989">
    <property type="entry name" value="LPLAT_AGPAT-like"/>
    <property type="match status" value="1"/>
</dbReference>
<dbReference type="Pfam" id="PF01553">
    <property type="entry name" value="Acyltransferase"/>
    <property type="match status" value="1"/>
</dbReference>
<name>A0ABR9U6R8_9CYAN</name>
<accession>A0ABR9U6R8</accession>
<feature type="domain" description="Phospholipid/glycerol acyltransferase" evidence="2">
    <location>
        <begin position="51"/>
        <end position="174"/>
    </location>
</feature>
<dbReference type="PANTHER" id="PTHR31605:SF0">
    <property type="entry name" value="GLYCEROL-3-PHOSPHATE O-ACYLTRANSFERASE 1"/>
    <property type="match status" value="1"/>
</dbReference>
<feature type="transmembrane region" description="Helical" evidence="1">
    <location>
        <begin position="16"/>
        <end position="34"/>
    </location>
</feature>
<evidence type="ECO:0000256" key="1">
    <source>
        <dbReference type="SAM" id="Phobius"/>
    </source>
</evidence>
<reference evidence="3 4" key="1">
    <citation type="submission" date="2020-10" db="EMBL/GenBank/DDBJ databases">
        <authorList>
            <person name="Castelo-Branco R."/>
            <person name="Eusebio N."/>
            <person name="Adriana R."/>
            <person name="Vieira A."/>
            <person name="Brugerolle De Fraissinette N."/>
            <person name="Rezende De Castro R."/>
            <person name="Schneider M.P."/>
            <person name="Vasconcelos V."/>
            <person name="Leao P.N."/>
        </authorList>
    </citation>
    <scope>NUCLEOTIDE SEQUENCE [LARGE SCALE GENOMIC DNA]</scope>
    <source>
        <strain evidence="3 4">LEGE 06226</strain>
    </source>
</reference>
<keyword evidence="1" id="KW-0812">Transmembrane</keyword>
<keyword evidence="3" id="KW-0012">Acyltransferase</keyword>
<dbReference type="EMBL" id="JADEWU010000003">
    <property type="protein sequence ID" value="MBE9142140.1"/>
    <property type="molecule type" value="Genomic_DNA"/>
</dbReference>
<protein>
    <submittedName>
        <fullName evidence="3">1-acyl-sn-glycerol-3-phosphate acyltransferase</fullName>
    </submittedName>
</protein>
<dbReference type="GO" id="GO:0016746">
    <property type="term" value="F:acyltransferase activity"/>
    <property type="evidence" value="ECO:0007669"/>
    <property type="project" value="UniProtKB-KW"/>
</dbReference>
<keyword evidence="1" id="KW-0472">Membrane</keyword>
<dbReference type="RefSeq" id="WP_193867852.1">
    <property type="nucleotide sequence ID" value="NZ_JADEWU010000003.1"/>
</dbReference>
<dbReference type="Proteomes" id="UP000640725">
    <property type="component" value="Unassembled WGS sequence"/>
</dbReference>
<evidence type="ECO:0000313" key="3">
    <source>
        <dbReference type="EMBL" id="MBE9142140.1"/>
    </source>
</evidence>
<organism evidence="3 4">
    <name type="scientific">Planktothrix mougeotii LEGE 06226</name>
    <dbReference type="NCBI Taxonomy" id="1828728"/>
    <lineage>
        <taxon>Bacteria</taxon>
        <taxon>Bacillati</taxon>
        <taxon>Cyanobacteriota</taxon>
        <taxon>Cyanophyceae</taxon>
        <taxon>Oscillatoriophycideae</taxon>
        <taxon>Oscillatoriales</taxon>
        <taxon>Microcoleaceae</taxon>
        <taxon>Planktothrix</taxon>
    </lineage>
</organism>
<dbReference type="InterPro" id="IPR052744">
    <property type="entry name" value="GPAT/DAPAT"/>
</dbReference>
<evidence type="ECO:0000313" key="4">
    <source>
        <dbReference type="Proteomes" id="UP000640725"/>
    </source>
</evidence>
<keyword evidence="3" id="KW-0808">Transferase</keyword>
<keyword evidence="4" id="KW-1185">Reference proteome</keyword>
<dbReference type="SUPFAM" id="SSF69593">
    <property type="entry name" value="Glycerol-3-phosphate (1)-acyltransferase"/>
    <property type="match status" value="1"/>
</dbReference>
<dbReference type="SMART" id="SM00563">
    <property type="entry name" value="PlsC"/>
    <property type="match status" value="1"/>
</dbReference>
<gene>
    <name evidence="3" type="ORF">IQ236_02750</name>
</gene>
<proteinExistence type="predicted"/>
<dbReference type="InterPro" id="IPR002123">
    <property type="entry name" value="Plipid/glycerol_acylTrfase"/>
</dbReference>